<organism evidence="2 3">
    <name type="scientific">Auricularia subglabra (strain TFB-10046 / SS5)</name>
    <name type="common">White-rot fungus</name>
    <name type="synonym">Auricularia delicata (strain TFB10046)</name>
    <dbReference type="NCBI Taxonomy" id="717982"/>
    <lineage>
        <taxon>Eukaryota</taxon>
        <taxon>Fungi</taxon>
        <taxon>Dikarya</taxon>
        <taxon>Basidiomycota</taxon>
        <taxon>Agaricomycotina</taxon>
        <taxon>Agaricomycetes</taxon>
        <taxon>Auriculariales</taxon>
        <taxon>Auriculariaceae</taxon>
        <taxon>Auricularia</taxon>
    </lineage>
</organism>
<keyword evidence="3" id="KW-1185">Reference proteome</keyword>
<feature type="region of interest" description="Disordered" evidence="1">
    <location>
        <begin position="1"/>
        <end position="77"/>
    </location>
</feature>
<dbReference type="AlphaFoldDB" id="J0WX66"/>
<sequence>MGTSSSKSKAHKPSALKRLLSPGPAHQAEPAGATNSTPPAREAVEAQPPHQARHPTPTPTPSTPPEEVEGSDLTTKYGRGFASEVALLQMMDGGSTEYNIERVLKKRAKQGKKRSKAGVVSDSTGLYVDEQEREEHRRLLPRGENKK</sequence>
<evidence type="ECO:0000256" key="1">
    <source>
        <dbReference type="SAM" id="MobiDB-lite"/>
    </source>
</evidence>
<feature type="compositionally biased region" description="Basic residues" evidence="1">
    <location>
        <begin position="107"/>
        <end position="116"/>
    </location>
</feature>
<dbReference type="KEGG" id="adl:AURDEDRAFT_171894"/>
<feature type="compositionally biased region" description="Basic and acidic residues" evidence="1">
    <location>
        <begin position="133"/>
        <end position="147"/>
    </location>
</feature>
<dbReference type="Proteomes" id="UP000006514">
    <property type="component" value="Unassembled WGS sequence"/>
</dbReference>
<feature type="region of interest" description="Disordered" evidence="1">
    <location>
        <begin position="107"/>
        <end position="147"/>
    </location>
</feature>
<accession>J0WX66</accession>
<proteinExistence type="predicted"/>
<dbReference type="OrthoDB" id="3233731at2759"/>
<gene>
    <name evidence="2" type="ORF">AURDEDRAFT_171894</name>
</gene>
<reference evidence="3" key="1">
    <citation type="journal article" date="2012" name="Science">
        <title>The Paleozoic origin of enzymatic lignin decomposition reconstructed from 31 fungal genomes.</title>
        <authorList>
            <person name="Floudas D."/>
            <person name="Binder M."/>
            <person name="Riley R."/>
            <person name="Barry K."/>
            <person name="Blanchette R.A."/>
            <person name="Henrissat B."/>
            <person name="Martinez A.T."/>
            <person name="Otillar R."/>
            <person name="Spatafora J.W."/>
            <person name="Yadav J.S."/>
            <person name="Aerts A."/>
            <person name="Benoit I."/>
            <person name="Boyd A."/>
            <person name="Carlson A."/>
            <person name="Copeland A."/>
            <person name="Coutinho P.M."/>
            <person name="de Vries R.P."/>
            <person name="Ferreira P."/>
            <person name="Findley K."/>
            <person name="Foster B."/>
            <person name="Gaskell J."/>
            <person name="Glotzer D."/>
            <person name="Gorecki P."/>
            <person name="Heitman J."/>
            <person name="Hesse C."/>
            <person name="Hori C."/>
            <person name="Igarashi K."/>
            <person name="Jurgens J.A."/>
            <person name="Kallen N."/>
            <person name="Kersten P."/>
            <person name="Kohler A."/>
            <person name="Kuees U."/>
            <person name="Kumar T.K.A."/>
            <person name="Kuo A."/>
            <person name="LaButti K."/>
            <person name="Larrondo L.F."/>
            <person name="Lindquist E."/>
            <person name="Ling A."/>
            <person name="Lombard V."/>
            <person name="Lucas S."/>
            <person name="Lundell T."/>
            <person name="Martin R."/>
            <person name="McLaughlin D.J."/>
            <person name="Morgenstern I."/>
            <person name="Morin E."/>
            <person name="Murat C."/>
            <person name="Nagy L.G."/>
            <person name="Nolan M."/>
            <person name="Ohm R.A."/>
            <person name="Patyshakuliyeva A."/>
            <person name="Rokas A."/>
            <person name="Ruiz-Duenas F.J."/>
            <person name="Sabat G."/>
            <person name="Salamov A."/>
            <person name="Samejima M."/>
            <person name="Schmutz J."/>
            <person name="Slot J.C."/>
            <person name="St John F."/>
            <person name="Stenlid J."/>
            <person name="Sun H."/>
            <person name="Sun S."/>
            <person name="Syed K."/>
            <person name="Tsang A."/>
            <person name="Wiebenga A."/>
            <person name="Young D."/>
            <person name="Pisabarro A."/>
            <person name="Eastwood D.C."/>
            <person name="Martin F."/>
            <person name="Cullen D."/>
            <person name="Grigoriev I.V."/>
            <person name="Hibbett D.S."/>
        </authorList>
    </citation>
    <scope>NUCLEOTIDE SEQUENCE [LARGE SCALE GENOMIC DNA]</scope>
    <source>
        <strain evidence="3">TFB10046</strain>
    </source>
</reference>
<dbReference type="InParanoid" id="J0WX66"/>
<protein>
    <submittedName>
        <fullName evidence="2">Uncharacterized protein</fullName>
    </submittedName>
</protein>
<evidence type="ECO:0000313" key="2">
    <source>
        <dbReference type="EMBL" id="EJD39096.1"/>
    </source>
</evidence>
<name>J0WX66_AURST</name>
<evidence type="ECO:0000313" key="3">
    <source>
        <dbReference type="Proteomes" id="UP000006514"/>
    </source>
</evidence>
<dbReference type="EMBL" id="JH687817">
    <property type="protein sequence ID" value="EJD39096.1"/>
    <property type="molecule type" value="Genomic_DNA"/>
</dbReference>